<dbReference type="InterPro" id="IPR016181">
    <property type="entry name" value="Acyl_CoA_acyltransferase"/>
</dbReference>
<dbReference type="PROSITE" id="PS51186">
    <property type="entry name" value="GNAT"/>
    <property type="match status" value="1"/>
</dbReference>
<dbReference type="InterPro" id="IPR000182">
    <property type="entry name" value="GNAT_dom"/>
</dbReference>
<keyword evidence="3" id="KW-1185">Reference proteome</keyword>
<dbReference type="Proteomes" id="UP000290287">
    <property type="component" value="Unassembled WGS sequence"/>
</dbReference>
<reference evidence="2 3" key="1">
    <citation type="submission" date="2017-10" db="EMBL/GenBank/DDBJ databases">
        <title>Nyctiphanis sp. nov., isolated from the stomach of the euphausiid Nyctiphanes simplex (Hansen, 1911) in the Gulf of California.</title>
        <authorList>
            <person name="Gomez-Gil B."/>
            <person name="Aguilar-Mendez M."/>
            <person name="Lopez-Cortes A."/>
            <person name="Gomez-Gutierrez J."/>
            <person name="Roque A."/>
            <person name="Lang E."/>
            <person name="Gonzalez-Castillo A."/>
        </authorList>
    </citation>
    <scope>NUCLEOTIDE SEQUENCE [LARGE SCALE GENOMIC DNA]</scope>
    <source>
        <strain evidence="2 3">CAIM 600</strain>
    </source>
</reference>
<dbReference type="SUPFAM" id="SSF55729">
    <property type="entry name" value="Acyl-CoA N-acyltransferases (Nat)"/>
    <property type="match status" value="1"/>
</dbReference>
<accession>A0A4Q0YUF9</accession>
<dbReference type="Pfam" id="PF00583">
    <property type="entry name" value="Acetyltransf_1"/>
    <property type="match status" value="1"/>
</dbReference>
<dbReference type="GO" id="GO:0016747">
    <property type="term" value="F:acyltransferase activity, transferring groups other than amino-acyl groups"/>
    <property type="evidence" value="ECO:0007669"/>
    <property type="project" value="InterPro"/>
</dbReference>
<gene>
    <name evidence="2" type="ORF">CS022_02115</name>
</gene>
<dbReference type="CDD" id="cd04301">
    <property type="entry name" value="NAT_SF"/>
    <property type="match status" value="1"/>
</dbReference>
<comment type="caution">
    <text evidence="2">The sequence shown here is derived from an EMBL/GenBank/DDBJ whole genome shotgun (WGS) entry which is preliminary data.</text>
</comment>
<evidence type="ECO:0000313" key="3">
    <source>
        <dbReference type="Proteomes" id="UP000290287"/>
    </source>
</evidence>
<dbReference type="OrthoDB" id="9797417at2"/>
<feature type="domain" description="N-acetyltransferase" evidence="1">
    <location>
        <begin position="1"/>
        <end position="155"/>
    </location>
</feature>
<dbReference type="EMBL" id="PEIB01000002">
    <property type="protein sequence ID" value="RXJ74425.1"/>
    <property type="molecule type" value="Genomic_DNA"/>
</dbReference>
<dbReference type="AlphaFoldDB" id="A0A4Q0YUF9"/>
<name>A0A4Q0YUF9_9GAMM</name>
<evidence type="ECO:0000259" key="1">
    <source>
        <dbReference type="PROSITE" id="PS51186"/>
    </source>
</evidence>
<protein>
    <submittedName>
        <fullName evidence="2">GNAT family N-acetyltransferase</fullName>
    </submittedName>
</protein>
<dbReference type="RefSeq" id="WP_129121129.1">
    <property type="nucleotide sequence ID" value="NZ_PEIB01000002.1"/>
</dbReference>
<proteinExistence type="predicted"/>
<evidence type="ECO:0000313" key="2">
    <source>
        <dbReference type="EMBL" id="RXJ74425.1"/>
    </source>
</evidence>
<keyword evidence="2" id="KW-0808">Transferase</keyword>
<dbReference type="Gene3D" id="3.40.630.30">
    <property type="match status" value="1"/>
</dbReference>
<organism evidence="2 3">
    <name type="scientific">Veronia nyctiphanis</name>
    <dbReference type="NCBI Taxonomy" id="1278244"/>
    <lineage>
        <taxon>Bacteria</taxon>
        <taxon>Pseudomonadati</taxon>
        <taxon>Pseudomonadota</taxon>
        <taxon>Gammaproteobacteria</taxon>
        <taxon>Vibrionales</taxon>
        <taxon>Vibrionaceae</taxon>
        <taxon>Veronia</taxon>
    </lineage>
</organism>
<sequence length="155" mass="18028">MKFVPVDLSNNLATCLDFRKDAYRVTFGNTEGYCEKATLQWFKNLETYEDAGFFHLMDGDIFAGQLEFRNKLIDGDGTLFGYINLFYLSPRYRHHGLGEMMQAFAFEAFKAKGCKKARLRFYWRNDIGKAFYLKHGWKPVGSEGERGQLMEKILS</sequence>